<keyword evidence="1" id="KW-0732">Signal</keyword>
<dbReference type="AlphaFoldDB" id="A0A0D0D8X3"/>
<keyword evidence="3" id="KW-1185">Reference proteome</keyword>
<feature type="non-terminal residue" evidence="2">
    <location>
        <position position="1"/>
    </location>
</feature>
<reference evidence="3" key="2">
    <citation type="submission" date="2015-01" db="EMBL/GenBank/DDBJ databases">
        <title>Evolutionary Origins and Diversification of the Mycorrhizal Mutualists.</title>
        <authorList>
            <consortium name="DOE Joint Genome Institute"/>
            <consortium name="Mycorrhizal Genomics Consortium"/>
            <person name="Kohler A."/>
            <person name="Kuo A."/>
            <person name="Nagy L.G."/>
            <person name="Floudas D."/>
            <person name="Copeland A."/>
            <person name="Barry K.W."/>
            <person name="Cichocki N."/>
            <person name="Veneault-Fourrey C."/>
            <person name="LaButti K."/>
            <person name="Lindquist E.A."/>
            <person name="Lipzen A."/>
            <person name="Lundell T."/>
            <person name="Morin E."/>
            <person name="Murat C."/>
            <person name="Riley R."/>
            <person name="Ohm R."/>
            <person name="Sun H."/>
            <person name="Tunlid A."/>
            <person name="Henrissat B."/>
            <person name="Grigoriev I.V."/>
            <person name="Hibbett D.S."/>
            <person name="Martin F."/>
        </authorList>
    </citation>
    <scope>NUCLEOTIDE SEQUENCE [LARGE SCALE GENOMIC DNA]</scope>
    <source>
        <strain evidence="3">Ve08.2h10</strain>
    </source>
</reference>
<dbReference type="InParanoid" id="A0A0D0D8X3"/>
<feature type="signal peptide" evidence="1">
    <location>
        <begin position="1"/>
        <end position="20"/>
    </location>
</feature>
<evidence type="ECO:0000313" key="3">
    <source>
        <dbReference type="Proteomes" id="UP000054538"/>
    </source>
</evidence>
<name>A0A0D0D8X3_9AGAM</name>
<feature type="non-terminal residue" evidence="2">
    <location>
        <position position="132"/>
    </location>
</feature>
<proteinExistence type="predicted"/>
<evidence type="ECO:0000313" key="2">
    <source>
        <dbReference type="EMBL" id="KIK80201.1"/>
    </source>
</evidence>
<dbReference type="HOGENOM" id="CLU_1932585_0_0_1"/>
<dbReference type="EMBL" id="KN826076">
    <property type="protein sequence ID" value="KIK80201.1"/>
    <property type="molecule type" value="Genomic_DNA"/>
</dbReference>
<reference evidence="2 3" key="1">
    <citation type="submission" date="2014-04" db="EMBL/GenBank/DDBJ databases">
        <authorList>
            <consortium name="DOE Joint Genome Institute"/>
            <person name="Kuo A."/>
            <person name="Kohler A."/>
            <person name="Jargeat P."/>
            <person name="Nagy L.G."/>
            <person name="Floudas D."/>
            <person name="Copeland A."/>
            <person name="Barry K.W."/>
            <person name="Cichocki N."/>
            <person name="Veneault-Fourrey C."/>
            <person name="LaButti K."/>
            <person name="Lindquist E.A."/>
            <person name="Lipzen A."/>
            <person name="Lundell T."/>
            <person name="Morin E."/>
            <person name="Murat C."/>
            <person name="Sun H."/>
            <person name="Tunlid A."/>
            <person name="Henrissat B."/>
            <person name="Grigoriev I.V."/>
            <person name="Hibbett D.S."/>
            <person name="Martin F."/>
            <person name="Nordberg H.P."/>
            <person name="Cantor M.N."/>
            <person name="Hua S.X."/>
        </authorList>
    </citation>
    <scope>NUCLEOTIDE SEQUENCE [LARGE SCALE GENOMIC DNA]</scope>
    <source>
        <strain evidence="2 3">Ve08.2h10</strain>
    </source>
</reference>
<protein>
    <submittedName>
        <fullName evidence="2">Uncharacterized protein</fullName>
    </submittedName>
</protein>
<evidence type="ECO:0000256" key="1">
    <source>
        <dbReference type="SAM" id="SignalP"/>
    </source>
</evidence>
<dbReference type="Proteomes" id="UP000054538">
    <property type="component" value="Unassembled WGS sequence"/>
</dbReference>
<feature type="chain" id="PRO_5002209006" evidence="1">
    <location>
        <begin position="21"/>
        <end position="132"/>
    </location>
</feature>
<organism evidence="2 3">
    <name type="scientific">Paxillus rubicundulus Ve08.2h10</name>
    <dbReference type="NCBI Taxonomy" id="930991"/>
    <lineage>
        <taxon>Eukaryota</taxon>
        <taxon>Fungi</taxon>
        <taxon>Dikarya</taxon>
        <taxon>Basidiomycota</taxon>
        <taxon>Agaricomycotina</taxon>
        <taxon>Agaricomycetes</taxon>
        <taxon>Agaricomycetidae</taxon>
        <taxon>Boletales</taxon>
        <taxon>Paxilineae</taxon>
        <taxon>Paxillaceae</taxon>
        <taxon>Paxillus</taxon>
    </lineage>
</organism>
<gene>
    <name evidence="2" type="ORF">PAXRUDRAFT_766585</name>
</gene>
<accession>A0A0D0D8X3</accession>
<sequence length="132" mass="14715">MDQWQLGVGVWIPCLPFILTNTGCTSKMVKWLVGHPIDCVVLFLEDRSAPCPEGWASGRTKLEICTVIAGLIFKDDKDYVPWFATRAAKFAKGIQDHLGMWFKRSFHGILIFTVSGGASPHTPQRLSSTLHL</sequence>